<gene>
    <name evidence="1" type="ORF">MUK42_35294</name>
</gene>
<dbReference type="Proteomes" id="UP001055439">
    <property type="component" value="Chromosome 8"/>
</dbReference>
<dbReference type="AlphaFoldDB" id="A0A9E7HJC2"/>
<name>A0A9E7HJC2_9LILI</name>
<organism evidence="1 2">
    <name type="scientific">Musa troglodytarum</name>
    <name type="common">fe'i banana</name>
    <dbReference type="NCBI Taxonomy" id="320322"/>
    <lineage>
        <taxon>Eukaryota</taxon>
        <taxon>Viridiplantae</taxon>
        <taxon>Streptophyta</taxon>
        <taxon>Embryophyta</taxon>
        <taxon>Tracheophyta</taxon>
        <taxon>Spermatophyta</taxon>
        <taxon>Magnoliopsida</taxon>
        <taxon>Liliopsida</taxon>
        <taxon>Zingiberales</taxon>
        <taxon>Musaceae</taxon>
        <taxon>Musa</taxon>
    </lineage>
</organism>
<dbReference type="EMBL" id="CP097510">
    <property type="protein sequence ID" value="URE31017.1"/>
    <property type="molecule type" value="Genomic_DNA"/>
</dbReference>
<evidence type="ECO:0000313" key="1">
    <source>
        <dbReference type="EMBL" id="URE31017.1"/>
    </source>
</evidence>
<reference evidence="1" key="1">
    <citation type="submission" date="2022-05" db="EMBL/GenBank/DDBJ databases">
        <title>The Musa troglodytarum L. genome provides insights into the mechanism of non-climacteric behaviour and enrichment of carotenoids.</title>
        <authorList>
            <person name="Wang J."/>
        </authorList>
    </citation>
    <scope>NUCLEOTIDE SEQUENCE</scope>
    <source>
        <tissue evidence="1">Leaf</tissue>
    </source>
</reference>
<protein>
    <submittedName>
        <fullName evidence="1">Uncharacterized protein</fullName>
    </submittedName>
</protein>
<dbReference type="Gene3D" id="3.30.40.10">
    <property type="entry name" value="Zinc/RING finger domain, C3HC4 (zinc finger)"/>
    <property type="match status" value="1"/>
</dbReference>
<evidence type="ECO:0000313" key="2">
    <source>
        <dbReference type="Proteomes" id="UP001055439"/>
    </source>
</evidence>
<dbReference type="SUPFAM" id="SSF57850">
    <property type="entry name" value="RING/U-box"/>
    <property type="match status" value="1"/>
</dbReference>
<keyword evidence="2" id="KW-1185">Reference proteome</keyword>
<sequence>MPVFTAECSHAFHFPYIAIHVKSHASLTCPVCSAS</sequence>
<accession>A0A9E7HJC2</accession>
<dbReference type="InterPro" id="IPR013083">
    <property type="entry name" value="Znf_RING/FYVE/PHD"/>
</dbReference>
<proteinExistence type="predicted"/>